<sequence length="127" mass="13804">MPREKATIESLLDKLINTSSTVNKRMGLKPAEEKRVKDAFALLAAGGPPPNSSAMLNKTYYVDFLQRVQTVLGPKGVVLCAVGLGVSAVTSMGDKFRVDLPHVLKSREGEIAWADLQNIANTYSTER</sequence>
<reference evidence="1" key="1">
    <citation type="journal article" date="2023" name="Mol. Phylogenet. Evol.">
        <title>Genome-scale phylogeny and comparative genomics of the fungal order Sordariales.</title>
        <authorList>
            <person name="Hensen N."/>
            <person name="Bonometti L."/>
            <person name="Westerberg I."/>
            <person name="Brannstrom I.O."/>
            <person name="Guillou S."/>
            <person name="Cros-Aarteil S."/>
            <person name="Calhoun S."/>
            <person name="Haridas S."/>
            <person name="Kuo A."/>
            <person name="Mondo S."/>
            <person name="Pangilinan J."/>
            <person name="Riley R."/>
            <person name="LaButti K."/>
            <person name="Andreopoulos B."/>
            <person name="Lipzen A."/>
            <person name="Chen C."/>
            <person name="Yan M."/>
            <person name="Daum C."/>
            <person name="Ng V."/>
            <person name="Clum A."/>
            <person name="Steindorff A."/>
            <person name="Ohm R.A."/>
            <person name="Martin F."/>
            <person name="Silar P."/>
            <person name="Natvig D.O."/>
            <person name="Lalanne C."/>
            <person name="Gautier V."/>
            <person name="Ament-Velasquez S.L."/>
            <person name="Kruys A."/>
            <person name="Hutchinson M.I."/>
            <person name="Powell A.J."/>
            <person name="Barry K."/>
            <person name="Miller A.N."/>
            <person name="Grigoriev I.V."/>
            <person name="Debuchy R."/>
            <person name="Gladieux P."/>
            <person name="Hiltunen Thoren M."/>
            <person name="Johannesson H."/>
        </authorList>
    </citation>
    <scope>NUCLEOTIDE SEQUENCE</scope>
    <source>
        <strain evidence="1">CBS 232.78</strain>
    </source>
</reference>
<protein>
    <submittedName>
        <fullName evidence="1">Uncharacterized protein</fullName>
    </submittedName>
</protein>
<gene>
    <name evidence="1" type="ORF">B0H63DRAFT_477308</name>
</gene>
<evidence type="ECO:0000313" key="2">
    <source>
        <dbReference type="Proteomes" id="UP001285441"/>
    </source>
</evidence>
<keyword evidence="2" id="KW-1185">Reference proteome</keyword>
<evidence type="ECO:0000313" key="1">
    <source>
        <dbReference type="EMBL" id="KAK3377495.1"/>
    </source>
</evidence>
<accession>A0AAE0KKE2</accession>
<organism evidence="1 2">
    <name type="scientific">Podospora didyma</name>
    <dbReference type="NCBI Taxonomy" id="330526"/>
    <lineage>
        <taxon>Eukaryota</taxon>
        <taxon>Fungi</taxon>
        <taxon>Dikarya</taxon>
        <taxon>Ascomycota</taxon>
        <taxon>Pezizomycotina</taxon>
        <taxon>Sordariomycetes</taxon>
        <taxon>Sordariomycetidae</taxon>
        <taxon>Sordariales</taxon>
        <taxon>Podosporaceae</taxon>
        <taxon>Podospora</taxon>
    </lineage>
</organism>
<reference evidence="1" key="2">
    <citation type="submission" date="2023-06" db="EMBL/GenBank/DDBJ databases">
        <authorList>
            <consortium name="Lawrence Berkeley National Laboratory"/>
            <person name="Haridas S."/>
            <person name="Hensen N."/>
            <person name="Bonometti L."/>
            <person name="Westerberg I."/>
            <person name="Brannstrom I.O."/>
            <person name="Guillou S."/>
            <person name="Cros-Aarteil S."/>
            <person name="Calhoun S."/>
            <person name="Kuo A."/>
            <person name="Mondo S."/>
            <person name="Pangilinan J."/>
            <person name="Riley R."/>
            <person name="LaButti K."/>
            <person name="Andreopoulos B."/>
            <person name="Lipzen A."/>
            <person name="Chen C."/>
            <person name="Yanf M."/>
            <person name="Daum C."/>
            <person name="Ng V."/>
            <person name="Clum A."/>
            <person name="Steindorff A."/>
            <person name="Ohm R."/>
            <person name="Martin F."/>
            <person name="Silar P."/>
            <person name="Natvig D."/>
            <person name="Lalanne C."/>
            <person name="Gautier V."/>
            <person name="Ament-velasquez S.L."/>
            <person name="Kruys A."/>
            <person name="Hutchinson M.I."/>
            <person name="Powell A.J."/>
            <person name="Barry K."/>
            <person name="Miller A.N."/>
            <person name="Grigoriev I.V."/>
            <person name="Debuchy R."/>
            <person name="Gladieux P."/>
            <person name="Thoren M.H."/>
            <person name="Johannesson H."/>
        </authorList>
    </citation>
    <scope>NUCLEOTIDE SEQUENCE</scope>
    <source>
        <strain evidence="1">CBS 232.78</strain>
    </source>
</reference>
<comment type="caution">
    <text evidence="1">The sequence shown here is derived from an EMBL/GenBank/DDBJ whole genome shotgun (WGS) entry which is preliminary data.</text>
</comment>
<dbReference type="EMBL" id="JAULSW010000006">
    <property type="protein sequence ID" value="KAK3377495.1"/>
    <property type="molecule type" value="Genomic_DNA"/>
</dbReference>
<name>A0AAE0KKE2_9PEZI</name>
<proteinExistence type="predicted"/>
<dbReference type="AlphaFoldDB" id="A0AAE0KKE2"/>
<dbReference type="Proteomes" id="UP001285441">
    <property type="component" value="Unassembled WGS sequence"/>
</dbReference>